<dbReference type="EMBL" id="CP030930">
    <property type="protein sequence ID" value="AXI71656.1"/>
    <property type="molecule type" value="Genomic_DNA"/>
</dbReference>
<evidence type="ECO:0000313" key="3">
    <source>
        <dbReference type="Proteomes" id="UP000253779"/>
    </source>
</evidence>
<protein>
    <submittedName>
        <fullName evidence="2">Helix-turn-helix domain-containing protein</fullName>
    </submittedName>
</protein>
<organism evidence="2 3">
    <name type="scientific">Streptomyces cavourensis</name>
    <dbReference type="NCBI Taxonomy" id="67258"/>
    <lineage>
        <taxon>Bacteria</taxon>
        <taxon>Bacillati</taxon>
        <taxon>Actinomycetota</taxon>
        <taxon>Actinomycetes</taxon>
        <taxon>Kitasatosporales</taxon>
        <taxon>Streptomycetaceae</taxon>
        <taxon>Streptomyces</taxon>
    </lineage>
</organism>
<evidence type="ECO:0000313" key="2">
    <source>
        <dbReference type="EMBL" id="AXI71656.1"/>
    </source>
</evidence>
<gene>
    <name evidence="2" type="ORF">DTW94_10420</name>
</gene>
<dbReference type="KEGG" id="scav:CVT27_10150"/>
<dbReference type="GO" id="GO:0003677">
    <property type="term" value="F:DNA binding"/>
    <property type="evidence" value="ECO:0007669"/>
    <property type="project" value="InterPro"/>
</dbReference>
<sequence length="393" mass="43082">MPTPSENRRVGARIREQRRLAHLTQRQLAQRLPYSYSLLNQVECGAREASSGLVAAVAAALRIDISLLTEPETVTTAQRQRLAAMVQPIRYALDLYDLSPAPVQDRLPLVRLIASADTACRQVRATRLRAAAGILPDLITGLTHEVQTRPSTDAWRALASVYRTAHDVALKVRYSDLAGVALDRMGWAAERASDPCLAAVRYYKRALVRQETHELGTRLIKAGHFLLAEERSREALVVTGQLHLGAVAVAARAGDREAVAGHLAAAQGLADQVGGEAGDVHWLSFGRTNIAIHALGARIRMRQWDDALVQARAIRLRSDTLTSRRARYLVDRAVVEMETGHAAASLQHLVEARRVAPEQTRYLPGTRDAISGLVHTMRRPPEGLAHMAAWVGL</sequence>
<dbReference type="PROSITE" id="PS50943">
    <property type="entry name" value="HTH_CROC1"/>
    <property type="match status" value="1"/>
</dbReference>
<dbReference type="Proteomes" id="UP000253779">
    <property type="component" value="Chromosome"/>
</dbReference>
<dbReference type="RefSeq" id="WP_114931137.1">
    <property type="nucleotide sequence ID" value="NZ_CP024957.1"/>
</dbReference>
<name>A0AAD0Q3I6_9ACTN</name>
<accession>A0AAD0Q3I6</accession>
<dbReference type="SMART" id="SM00530">
    <property type="entry name" value="HTH_XRE"/>
    <property type="match status" value="1"/>
</dbReference>
<dbReference type="CDD" id="cd00093">
    <property type="entry name" value="HTH_XRE"/>
    <property type="match status" value="1"/>
</dbReference>
<dbReference type="Pfam" id="PF01381">
    <property type="entry name" value="HTH_3"/>
    <property type="match status" value="1"/>
</dbReference>
<feature type="domain" description="HTH cro/C1-type" evidence="1">
    <location>
        <begin position="14"/>
        <end position="68"/>
    </location>
</feature>
<dbReference type="AlphaFoldDB" id="A0AAD0Q3I6"/>
<dbReference type="InterPro" id="IPR001387">
    <property type="entry name" value="Cro/C1-type_HTH"/>
</dbReference>
<dbReference type="SUPFAM" id="SSF47413">
    <property type="entry name" value="lambda repressor-like DNA-binding domains"/>
    <property type="match status" value="1"/>
</dbReference>
<dbReference type="InterPro" id="IPR010982">
    <property type="entry name" value="Lambda_DNA-bd_dom_sf"/>
</dbReference>
<dbReference type="Gene3D" id="1.10.260.40">
    <property type="entry name" value="lambda repressor-like DNA-binding domains"/>
    <property type="match status" value="1"/>
</dbReference>
<evidence type="ECO:0000259" key="1">
    <source>
        <dbReference type="PROSITE" id="PS50943"/>
    </source>
</evidence>
<proteinExistence type="predicted"/>
<reference evidence="2 3" key="1">
    <citation type="submission" date="2018-07" db="EMBL/GenBank/DDBJ databases">
        <title>Complete genome sequence of soil actinomycete Streptomyces cavourensis tj430.</title>
        <authorList>
            <person name="Wang P."/>
            <person name="Huang Y."/>
        </authorList>
    </citation>
    <scope>NUCLEOTIDE SEQUENCE [LARGE SCALE GENOMIC DNA]</scope>
    <source>
        <strain evidence="2 3">TJ430</strain>
    </source>
</reference>